<dbReference type="EMBL" id="BAAAOH010000001">
    <property type="protein sequence ID" value="GAA1984405.1"/>
    <property type="molecule type" value="Genomic_DNA"/>
</dbReference>
<dbReference type="PANTHER" id="PTHR43441:SF10">
    <property type="entry name" value="ACETYLTRANSFERASE"/>
    <property type="match status" value="1"/>
</dbReference>
<accession>A0ABN2SCR6</accession>
<dbReference type="Gene3D" id="3.40.630.30">
    <property type="match status" value="1"/>
</dbReference>
<proteinExistence type="predicted"/>
<name>A0ABN2SCR6_9MICO</name>
<evidence type="ECO:0000313" key="2">
    <source>
        <dbReference type="EMBL" id="GAA1984405.1"/>
    </source>
</evidence>
<dbReference type="InterPro" id="IPR000182">
    <property type="entry name" value="GNAT_dom"/>
</dbReference>
<evidence type="ECO:0000259" key="1">
    <source>
        <dbReference type="PROSITE" id="PS51186"/>
    </source>
</evidence>
<sequence length="188" mass="20067">MAPVTLRTARLVLSPPTLADAAAITDAAQDPVVPRWTTLPSPYALSDAEGFIAKAAAGWDAETELNWAIRADDHWVGMLGLHRLERGGAAEIGYWMAAAARGHGYLTEAAGAVIDFAFDSDGLALERIEWRAVVGNVPSARAARALGFRYEGLVRQGLVGPRGRDDGWIAGLLATDDRAPRPWPVLDA</sequence>
<reference evidence="2 3" key="1">
    <citation type="journal article" date="2019" name="Int. J. Syst. Evol. Microbiol.">
        <title>The Global Catalogue of Microorganisms (GCM) 10K type strain sequencing project: providing services to taxonomists for standard genome sequencing and annotation.</title>
        <authorList>
            <consortium name="The Broad Institute Genomics Platform"/>
            <consortium name="The Broad Institute Genome Sequencing Center for Infectious Disease"/>
            <person name="Wu L."/>
            <person name="Ma J."/>
        </authorList>
    </citation>
    <scope>NUCLEOTIDE SEQUENCE [LARGE SCALE GENOMIC DNA]</scope>
    <source>
        <strain evidence="2 3">JCM 14902</strain>
    </source>
</reference>
<dbReference type="Proteomes" id="UP001500326">
    <property type="component" value="Unassembled WGS sequence"/>
</dbReference>
<dbReference type="PROSITE" id="PS51186">
    <property type="entry name" value="GNAT"/>
    <property type="match status" value="1"/>
</dbReference>
<dbReference type="InterPro" id="IPR051908">
    <property type="entry name" value="Ribosomal_N-acetyltransferase"/>
</dbReference>
<dbReference type="Pfam" id="PF13302">
    <property type="entry name" value="Acetyltransf_3"/>
    <property type="match status" value="1"/>
</dbReference>
<protein>
    <submittedName>
        <fullName evidence="2">GNAT family N-acetyltransferase</fullName>
    </submittedName>
</protein>
<comment type="caution">
    <text evidence="2">The sequence shown here is derived from an EMBL/GenBank/DDBJ whole genome shotgun (WGS) entry which is preliminary data.</text>
</comment>
<keyword evidence="3" id="KW-1185">Reference proteome</keyword>
<dbReference type="SUPFAM" id="SSF55729">
    <property type="entry name" value="Acyl-CoA N-acyltransferases (Nat)"/>
    <property type="match status" value="1"/>
</dbReference>
<evidence type="ECO:0000313" key="3">
    <source>
        <dbReference type="Proteomes" id="UP001500326"/>
    </source>
</evidence>
<organism evidence="2 3">
    <name type="scientific">Microbacterium pumilum</name>
    <dbReference type="NCBI Taxonomy" id="344165"/>
    <lineage>
        <taxon>Bacteria</taxon>
        <taxon>Bacillati</taxon>
        <taxon>Actinomycetota</taxon>
        <taxon>Actinomycetes</taxon>
        <taxon>Micrococcales</taxon>
        <taxon>Microbacteriaceae</taxon>
        <taxon>Microbacterium</taxon>
    </lineage>
</organism>
<dbReference type="RefSeq" id="WP_344060722.1">
    <property type="nucleotide sequence ID" value="NZ_BAAAOH010000001.1"/>
</dbReference>
<dbReference type="InterPro" id="IPR016181">
    <property type="entry name" value="Acyl_CoA_acyltransferase"/>
</dbReference>
<dbReference type="PANTHER" id="PTHR43441">
    <property type="entry name" value="RIBOSOMAL-PROTEIN-SERINE ACETYLTRANSFERASE"/>
    <property type="match status" value="1"/>
</dbReference>
<feature type="domain" description="N-acetyltransferase" evidence="1">
    <location>
        <begin position="11"/>
        <end position="175"/>
    </location>
</feature>
<gene>
    <name evidence="2" type="ORF">GCM10009777_17930</name>
</gene>